<evidence type="ECO:0000313" key="3">
    <source>
        <dbReference type="Proteomes" id="UP000595332"/>
    </source>
</evidence>
<dbReference type="KEGG" id="njp:NEJAP_2117"/>
<evidence type="ECO:0008006" key="4">
    <source>
        <dbReference type="Google" id="ProtNLM"/>
    </source>
</evidence>
<gene>
    <name evidence="2" type="ORF">NEJAP_2117</name>
</gene>
<dbReference type="RefSeq" id="WP_201347281.1">
    <property type="nucleotide sequence ID" value="NZ_AP014546.1"/>
</dbReference>
<evidence type="ECO:0000313" key="2">
    <source>
        <dbReference type="EMBL" id="BBB30065.1"/>
    </source>
</evidence>
<keyword evidence="3" id="KW-1185">Reference proteome</keyword>
<evidence type="ECO:0000256" key="1">
    <source>
        <dbReference type="SAM" id="SignalP"/>
    </source>
</evidence>
<keyword evidence="1" id="KW-0732">Signal</keyword>
<dbReference type="EMBL" id="AP014546">
    <property type="protein sequence ID" value="BBB30065.1"/>
    <property type="molecule type" value="Genomic_DNA"/>
</dbReference>
<dbReference type="Pfam" id="PF12276">
    <property type="entry name" value="DUF3617"/>
    <property type="match status" value="1"/>
</dbReference>
<dbReference type="InterPro" id="IPR022061">
    <property type="entry name" value="DUF3617"/>
</dbReference>
<name>A0A7R6PTC2_9GAMM</name>
<protein>
    <recommendedName>
        <fullName evidence="4">DUF3617 domain-containing protein</fullName>
    </recommendedName>
</protein>
<accession>A0A7R6PTC2</accession>
<reference evidence="2 3" key="1">
    <citation type="journal article" date="2008" name="Int. J. Syst. Evol. Microbiol.">
        <title>Neptunomonas japonica sp. nov., an Osedax japonicus symbiont-like bacterium isolated from sediment adjacent to sperm whale carcasses off Kagoshima, Japan.</title>
        <authorList>
            <person name="Miyazaki M."/>
            <person name="Nogi Y."/>
            <person name="Fujiwara Y."/>
            <person name="Kawato M."/>
            <person name="Kubokawa K."/>
            <person name="Horikoshi K."/>
        </authorList>
    </citation>
    <scope>NUCLEOTIDE SEQUENCE [LARGE SCALE GENOMIC DNA]</scope>
    <source>
        <strain evidence="2 3">JAMM 1380</strain>
    </source>
</reference>
<feature type="chain" id="PRO_5032731887" description="DUF3617 domain-containing protein" evidence="1">
    <location>
        <begin position="24"/>
        <end position="145"/>
    </location>
</feature>
<sequence>MKILLSCAFMLSVLTLPINQTHAATVNSVPFNAGKWEITSRASMPMLAKPLVNKNIECIREKTISADHFTQKTRGNCKATDVRVNGKNIQWNMSCNIEGNLVTGRGDMQVQNTKVNGKAIIAMSMQGMKLEMTTTWSGKRLGECN</sequence>
<dbReference type="AlphaFoldDB" id="A0A7R6PTC2"/>
<dbReference type="Proteomes" id="UP000595332">
    <property type="component" value="Chromosome"/>
</dbReference>
<organism evidence="2 3">
    <name type="scientific">Neptunomonas japonica JAMM 1380</name>
    <dbReference type="NCBI Taxonomy" id="1441457"/>
    <lineage>
        <taxon>Bacteria</taxon>
        <taxon>Pseudomonadati</taxon>
        <taxon>Pseudomonadota</taxon>
        <taxon>Gammaproteobacteria</taxon>
        <taxon>Oceanospirillales</taxon>
        <taxon>Oceanospirillaceae</taxon>
        <taxon>Neptunomonas</taxon>
    </lineage>
</organism>
<proteinExistence type="predicted"/>
<feature type="signal peptide" evidence="1">
    <location>
        <begin position="1"/>
        <end position="23"/>
    </location>
</feature>